<dbReference type="InterPro" id="IPR001670">
    <property type="entry name" value="ADH_Fe/GldA"/>
</dbReference>
<dbReference type="PANTHER" id="PTHR11496">
    <property type="entry name" value="ALCOHOL DEHYDROGENASE"/>
    <property type="match status" value="1"/>
</dbReference>
<dbReference type="InterPro" id="IPR018211">
    <property type="entry name" value="ADH_Fe_CS"/>
</dbReference>
<dbReference type="PANTHER" id="PTHR11496:SF102">
    <property type="entry name" value="ALCOHOL DEHYDROGENASE 4"/>
    <property type="match status" value="1"/>
</dbReference>
<evidence type="ECO:0000313" key="7">
    <source>
        <dbReference type="EMBL" id="ORC37737.1"/>
    </source>
</evidence>
<dbReference type="FunFam" id="3.40.50.1970:FF:000003">
    <property type="entry name" value="Alcohol dehydrogenase, iron-containing"/>
    <property type="match status" value="1"/>
</dbReference>
<evidence type="ECO:0000259" key="5">
    <source>
        <dbReference type="Pfam" id="PF00465"/>
    </source>
</evidence>
<accession>A0A1Y1S1T2</accession>
<dbReference type="Pfam" id="PF25137">
    <property type="entry name" value="ADH_Fe_C"/>
    <property type="match status" value="1"/>
</dbReference>
<dbReference type="Gene3D" id="3.40.50.1970">
    <property type="match status" value="1"/>
</dbReference>
<evidence type="ECO:0000256" key="1">
    <source>
        <dbReference type="ARBA" id="ARBA00001962"/>
    </source>
</evidence>
<protein>
    <submittedName>
        <fullName evidence="7">Alcohol dehydrogenase</fullName>
    </submittedName>
</protein>
<dbReference type="AlphaFoldDB" id="A0A1Y1S1T2"/>
<dbReference type="CDD" id="cd08551">
    <property type="entry name" value="Fe-ADH"/>
    <property type="match status" value="1"/>
</dbReference>
<dbReference type="PROSITE" id="PS00913">
    <property type="entry name" value="ADH_IRON_1"/>
    <property type="match status" value="1"/>
</dbReference>
<reference evidence="7 8" key="1">
    <citation type="submission" date="2017-03" db="EMBL/GenBank/DDBJ databases">
        <title>Draft Genome sequence of Marispirochaeta sp. strain JC444.</title>
        <authorList>
            <person name="Shivani Y."/>
            <person name="Subhash Y."/>
            <person name="Sasikala C."/>
            <person name="Ramana C."/>
        </authorList>
    </citation>
    <scope>NUCLEOTIDE SEQUENCE [LARGE SCALE GENOMIC DNA]</scope>
    <source>
        <strain evidence="7 8">JC444</strain>
    </source>
</reference>
<dbReference type="InterPro" id="IPR039697">
    <property type="entry name" value="Alcohol_dehydrogenase_Fe"/>
</dbReference>
<evidence type="ECO:0000256" key="4">
    <source>
        <dbReference type="ARBA" id="ARBA00023027"/>
    </source>
</evidence>
<organism evidence="7 8">
    <name type="scientific">Marispirochaeta aestuarii</name>
    <dbReference type="NCBI Taxonomy" id="1963862"/>
    <lineage>
        <taxon>Bacteria</taxon>
        <taxon>Pseudomonadati</taxon>
        <taxon>Spirochaetota</taxon>
        <taxon>Spirochaetia</taxon>
        <taxon>Spirochaetales</taxon>
        <taxon>Spirochaetaceae</taxon>
        <taxon>Marispirochaeta</taxon>
    </lineage>
</organism>
<feature type="domain" description="Fe-containing alcohol dehydrogenase-like C-terminal" evidence="6">
    <location>
        <begin position="192"/>
        <end position="381"/>
    </location>
</feature>
<sequence length="386" mass="41357">MTDLLRSFDYVFPTEICYGENIVAELPHRIKRDGISSVLLITDPGLKDMPFTRKILDVLKTGGVRCAVYGGVEANPKDHNVQSAAALAREKGAEALIALGGGSPMDCAKAVAILAPQGGEVRDYEDSSRIGEKILPLYTVPTTAGTGSEVTFSAVITDSRAKFKFTVKSPRIAPRAAFIDPQLSVSMPSALTAATGMDALTHAIEAFTARNANPLSDAAALHAVDLINSFLVRAVKTPEDMEARAGMMLGSLIAGIAFSHSDVASVHCLAEALGGMYDSPHGVCNAVALPVVMEYNLEYALDLYARIARVMGIAFESSEEGARRAVERVKFLAVEVGLPRFSELGIRESDFPVLAEKSAQNGSNRDNPRPMKSEDYLELLKILQRG</sequence>
<dbReference type="Proteomes" id="UP000192343">
    <property type="component" value="Unassembled WGS sequence"/>
</dbReference>
<dbReference type="OrthoDB" id="9804734at2"/>
<dbReference type="RefSeq" id="WP_083047687.1">
    <property type="nucleotide sequence ID" value="NZ_MWQY01000002.1"/>
</dbReference>
<evidence type="ECO:0000313" key="8">
    <source>
        <dbReference type="Proteomes" id="UP000192343"/>
    </source>
</evidence>
<comment type="caution">
    <text evidence="7">The sequence shown here is derived from an EMBL/GenBank/DDBJ whole genome shotgun (WGS) entry which is preliminary data.</text>
</comment>
<evidence type="ECO:0000259" key="6">
    <source>
        <dbReference type="Pfam" id="PF25137"/>
    </source>
</evidence>
<gene>
    <name evidence="7" type="ORF">B4O97_01675</name>
</gene>
<dbReference type="Pfam" id="PF00465">
    <property type="entry name" value="Fe-ADH"/>
    <property type="match status" value="1"/>
</dbReference>
<keyword evidence="3" id="KW-0560">Oxidoreductase</keyword>
<dbReference type="InterPro" id="IPR056798">
    <property type="entry name" value="ADH_Fe_C"/>
</dbReference>
<dbReference type="STRING" id="1963862.B4O97_01675"/>
<dbReference type="GO" id="GO:0046872">
    <property type="term" value="F:metal ion binding"/>
    <property type="evidence" value="ECO:0007669"/>
    <property type="project" value="InterPro"/>
</dbReference>
<dbReference type="Gene3D" id="1.20.1090.10">
    <property type="entry name" value="Dehydroquinate synthase-like - alpha domain"/>
    <property type="match status" value="1"/>
</dbReference>
<name>A0A1Y1S1T2_9SPIO</name>
<evidence type="ECO:0000256" key="3">
    <source>
        <dbReference type="ARBA" id="ARBA00023002"/>
    </source>
</evidence>
<evidence type="ECO:0000256" key="2">
    <source>
        <dbReference type="ARBA" id="ARBA00007358"/>
    </source>
</evidence>
<dbReference type="FunFam" id="1.20.1090.10:FF:000001">
    <property type="entry name" value="Aldehyde-alcohol dehydrogenase"/>
    <property type="match status" value="1"/>
</dbReference>
<keyword evidence="8" id="KW-1185">Reference proteome</keyword>
<dbReference type="GO" id="GO:0004022">
    <property type="term" value="F:alcohol dehydrogenase (NAD+) activity"/>
    <property type="evidence" value="ECO:0007669"/>
    <property type="project" value="TreeGrafter"/>
</dbReference>
<feature type="domain" description="Alcohol dehydrogenase iron-type/glycerol dehydrogenase GldA" evidence="5">
    <location>
        <begin position="13"/>
        <end position="181"/>
    </location>
</feature>
<keyword evidence="4" id="KW-0520">NAD</keyword>
<proteinExistence type="inferred from homology"/>
<dbReference type="EMBL" id="MWQY01000002">
    <property type="protein sequence ID" value="ORC37737.1"/>
    <property type="molecule type" value="Genomic_DNA"/>
</dbReference>
<dbReference type="SUPFAM" id="SSF56796">
    <property type="entry name" value="Dehydroquinate synthase-like"/>
    <property type="match status" value="1"/>
</dbReference>
<comment type="cofactor">
    <cofactor evidence="1">
        <name>Fe cation</name>
        <dbReference type="ChEBI" id="CHEBI:24875"/>
    </cofactor>
</comment>
<comment type="similarity">
    <text evidence="2">Belongs to the iron-containing alcohol dehydrogenase family.</text>
</comment>